<reference evidence="9 10" key="2">
    <citation type="submission" date="2018-08" db="EMBL/GenBank/DDBJ databases">
        <authorList>
            <person name="Laetsch R D."/>
            <person name="Stevens L."/>
            <person name="Kumar S."/>
            <person name="Blaxter L. M."/>
        </authorList>
    </citation>
    <scope>NUCLEOTIDE SEQUENCE [LARGE SCALE GENOMIC DNA]</scope>
</reference>
<evidence type="ECO:0000256" key="7">
    <source>
        <dbReference type="ARBA" id="ARBA00023136"/>
    </source>
</evidence>
<dbReference type="Pfam" id="PF00400">
    <property type="entry name" value="WD40"/>
    <property type="match status" value="1"/>
</dbReference>
<feature type="transmembrane region" description="Helical" evidence="8">
    <location>
        <begin position="62"/>
        <end position="83"/>
    </location>
</feature>
<dbReference type="WBParaSite" id="nOo.2.0.1.t09244-RA">
    <property type="protein sequence ID" value="nOo.2.0.1.t09244-RA"/>
    <property type="gene ID" value="nOo.2.0.1.g09244"/>
</dbReference>
<dbReference type="Proteomes" id="UP000271087">
    <property type="component" value="Unassembled WGS sequence"/>
</dbReference>
<dbReference type="OrthoDB" id="78344at2759"/>
<proteinExistence type="inferred from homology"/>
<keyword evidence="5" id="KW-0256">Endoplasmic reticulum</keyword>
<evidence type="ECO:0000256" key="3">
    <source>
        <dbReference type="ARBA" id="ARBA00022448"/>
    </source>
</evidence>
<dbReference type="Pfam" id="PF08449">
    <property type="entry name" value="UAA"/>
    <property type="match status" value="1"/>
</dbReference>
<keyword evidence="6 8" id="KW-1133">Transmembrane helix</keyword>
<feature type="transmembrane region" description="Helical" evidence="8">
    <location>
        <begin position="177"/>
        <end position="196"/>
    </location>
</feature>
<keyword evidence="3" id="KW-0813">Transport</keyword>
<feature type="transmembrane region" description="Helical" evidence="8">
    <location>
        <begin position="21"/>
        <end position="42"/>
    </location>
</feature>
<dbReference type="InterPro" id="IPR036322">
    <property type="entry name" value="WD40_repeat_dom_sf"/>
</dbReference>
<keyword evidence="4 8" id="KW-0812">Transmembrane</keyword>
<dbReference type="InterPro" id="IPR037185">
    <property type="entry name" value="EmrE-like"/>
</dbReference>
<dbReference type="PANTHER" id="PTHR10778:SF10">
    <property type="entry name" value="SOLUTE CARRIER FAMILY 35 MEMBER B1"/>
    <property type="match status" value="1"/>
</dbReference>
<dbReference type="AlphaFoldDB" id="A0A182EMA0"/>
<evidence type="ECO:0000256" key="1">
    <source>
        <dbReference type="ARBA" id="ARBA00004477"/>
    </source>
</evidence>
<gene>
    <name evidence="9" type="ORF">NOO_LOCUS9244</name>
</gene>
<protein>
    <submittedName>
        <fullName evidence="11">WD_REPEATS_REGION domain-containing protein</fullName>
    </submittedName>
</protein>
<accession>A0A182EMA0</accession>
<sequence>MNGRIDDSKKTEDEVCANETVWRQAANLIFCAGGTLLCYLWFGVIQESITKGKYGSDGKERFTYIQALVFVQCAINAIFAYILRGKTRDNVPIRTYSIVSTSYLFAMITSNHALQYIPYPTQVLGKSCKPIPIMVFGFLFANKRYHFKKFCCVLMIVFGVGLFLYKEKVDTTYGKSVFSLGFGELLLLLSLVMDGTTGAIQDRIRQQHTVNAHSMMYYMNLFSSLYLLIGLLLTGELFDFMVFVQLYPKIIMDLFSLAAASALGQFFIFKTVTEFGPLTCSIITTTRKLFTILGSVIFFGNILTQRQSLATVIVFTGLLLDAIESKKKKTTNKFSSLIGTVYRSGNVTFSTDGNSVISPVGNKVTVFDLKNNQANTIAIESNFNIKLVAIHPSGTYIFLVNEAGQAQYVNLITQTILYRHHFRARVNDVKFSMDGRRLAACRGGDVQVFLVAGIENFQLNPFMLLHTHKITAGKAKTIEWSYDDKLLVVGSEDKQVRVVSAVNNLKNLFLHALAAHKAELISVDKRGLANHWTCALKQEDFVERLHSKNAFEDVKRMWYDKTKRHYMMEHLDNAQGVNLTASTYHPSTSLLVTAFSNGAFLLHEMPHFNLIYSL</sequence>
<dbReference type="InterPro" id="IPR013657">
    <property type="entry name" value="SCL35B1-4/HUT1"/>
</dbReference>
<feature type="transmembrane region" description="Helical" evidence="8">
    <location>
        <begin position="217"/>
        <end position="238"/>
    </location>
</feature>
<evidence type="ECO:0000313" key="9">
    <source>
        <dbReference type="EMBL" id="VDM92559.1"/>
    </source>
</evidence>
<evidence type="ECO:0000256" key="6">
    <source>
        <dbReference type="ARBA" id="ARBA00022989"/>
    </source>
</evidence>
<reference evidence="11" key="1">
    <citation type="submission" date="2016-06" db="UniProtKB">
        <authorList>
            <consortium name="WormBaseParasite"/>
        </authorList>
    </citation>
    <scope>IDENTIFICATION</scope>
</reference>
<dbReference type="GO" id="GO:0005789">
    <property type="term" value="C:endoplasmic reticulum membrane"/>
    <property type="evidence" value="ECO:0007669"/>
    <property type="project" value="UniProtKB-SubCell"/>
</dbReference>
<dbReference type="InterPro" id="IPR015943">
    <property type="entry name" value="WD40/YVTN_repeat-like_dom_sf"/>
</dbReference>
<evidence type="ECO:0000256" key="5">
    <source>
        <dbReference type="ARBA" id="ARBA00022824"/>
    </source>
</evidence>
<evidence type="ECO:0000256" key="2">
    <source>
        <dbReference type="ARBA" id="ARBA00010694"/>
    </source>
</evidence>
<dbReference type="SUPFAM" id="SSF50978">
    <property type="entry name" value="WD40 repeat-like"/>
    <property type="match status" value="1"/>
</dbReference>
<comment type="subcellular location">
    <subcellularLocation>
        <location evidence="1">Endoplasmic reticulum membrane</location>
        <topology evidence="1">Multi-pass membrane protein</topology>
    </subcellularLocation>
</comment>
<dbReference type="InterPro" id="IPR001680">
    <property type="entry name" value="WD40_rpt"/>
</dbReference>
<dbReference type="GO" id="GO:0005459">
    <property type="term" value="F:UDP-galactose transmembrane transporter activity"/>
    <property type="evidence" value="ECO:0007669"/>
    <property type="project" value="TreeGrafter"/>
</dbReference>
<evidence type="ECO:0000313" key="11">
    <source>
        <dbReference type="WBParaSite" id="nOo.2.0.1.t09244-RA"/>
    </source>
</evidence>
<name>A0A182EMA0_ONCOC</name>
<comment type="similarity">
    <text evidence="2">Belongs to the nucleotide-sugar transporter family. SLC35B subfamily.</text>
</comment>
<feature type="transmembrane region" description="Helical" evidence="8">
    <location>
        <begin position="147"/>
        <end position="165"/>
    </location>
</feature>
<evidence type="ECO:0000256" key="4">
    <source>
        <dbReference type="ARBA" id="ARBA00022692"/>
    </source>
</evidence>
<dbReference type="GO" id="GO:0000139">
    <property type="term" value="C:Golgi membrane"/>
    <property type="evidence" value="ECO:0007669"/>
    <property type="project" value="TreeGrafter"/>
</dbReference>
<keyword evidence="7 8" id="KW-0472">Membrane</keyword>
<dbReference type="STRING" id="42157.A0A182EMA0"/>
<keyword evidence="10" id="KW-1185">Reference proteome</keyword>
<evidence type="ECO:0000256" key="8">
    <source>
        <dbReference type="SAM" id="Phobius"/>
    </source>
</evidence>
<dbReference type="GO" id="GO:0005460">
    <property type="term" value="F:UDP-glucose transmembrane transporter activity"/>
    <property type="evidence" value="ECO:0007669"/>
    <property type="project" value="TreeGrafter"/>
</dbReference>
<dbReference type="Gene3D" id="2.130.10.10">
    <property type="entry name" value="YVTN repeat-like/Quinoprotein amine dehydrogenase"/>
    <property type="match status" value="1"/>
</dbReference>
<evidence type="ECO:0000313" key="10">
    <source>
        <dbReference type="Proteomes" id="UP000271087"/>
    </source>
</evidence>
<dbReference type="EMBL" id="UYRW01004364">
    <property type="protein sequence ID" value="VDM92559.1"/>
    <property type="molecule type" value="Genomic_DNA"/>
</dbReference>
<organism evidence="11">
    <name type="scientific">Onchocerca ochengi</name>
    <name type="common">Filarial nematode worm</name>
    <dbReference type="NCBI Taxonomy" id="42157"/>
    <lineage>
        <taxon>Eukaryota</taxon>
        <taxon>Metazoa</taxon>
        <taxon>Ecdysozoa</taxon>
        <taxon>Nematoda</taxon>
        <taxon>Chromadorea</taxon>
        <taxon>Rhabditida</taxon>
        <taxon>Spirurina</taxon>
        <taxon>Spiruromorpha</taxon>
        <taxon>Filarioidea</taxon>
        <taxon>Onchocercidae</taxon>
        <taxon>Onchocerca</taxon>
    </lineage>
</organism>
<dbReference type="SUPFAM" id="SSF103481">
    <property type="entry name" value="Multidrug resistance efflux transporter EmrE"/>
    <property type="match status" value="2"/>
</dbReference>
<dbReference type="PANTHER" id="PTHR10778">
    <property type="entry name" value="SOLUTE CARRIER FAMILY 35 MEMBER B"/>
    <property type="match status" value="1"/>
</dbReference>